<comment type="caution">
    <text evidence="1">The sequence shown here is derived from an EMBL/GenBank/DDBJ whole genome shotgun (WGS) entry which is preliminary data.</text>
</comment>
<evidence type="ECO:0000313" key="1">
    <source>
        <dbReference type="EMBL" id="MCO6416075.1"/>
    </source>
</evidence>
<keyword evidence="2" id="KW-1185">Reference proteome</keyword>
<name>A0ABT1D2D6_9PROT</name>
<accession>A0ABT1D2D6</accession>
<protein>
    <recommendedName>
        <fullName evidence="3">DUF1127 domain-containing protein</fullName>
    </recommendedName>
</protein>
<dbReference type="Proteomes" id="UP001523392">
    <property type="component" value="Unassembled WGS sequence"/>
</dbReference>
<organism evidence="1 2">
    <name type="scientific">Siccirubricoccus soli</name>
    <dbReference type="NCBI Taxonomy" id="2899147"/>
    <lineage>
        <taxon>Bacteria</taxon>
        <taxon>Pseudomonadati</taxon>
        <taxon>Pseudomonadota</taxon>
        <taxon>Alphaproteobacteria</taxon>
        <taxon>Acetobacterales</taxon>
        <taxon>Roseomonadaceae</taxon>
        <taxon>Siccirubricoccus</taxon>
    </lineage>
</organism>
<gene>
    <name evidence="1" type="ORF">JYK14_07810</name>
</gene>
<reference evidence="1 2" key="1">
    <citation type="submission" date="2021-12" db="EMBL/GenBank/DDBJ databases">
        <title>Siccirubricoccus leaddurans sp. nov., a high concentration Zn2+ tolerance bacterium.</title>
        <authorList>
            <person name="Cao Y."/>
        </authorList>
    </citation>
    <scope>NUCLEOTIDE SEQUENCE [LARGE SCALE GENOMIC DNA]</scope>
    <source>
        <strain evidence="1 2">KC 17139</strain>
    </source>
</reference>
<dbReference type="RefSeq" id="WP_252952684.1">
    <property type="nucleotide sequence ID" value="NZ_JAFIRR010000045.1"/>
</dbReference>
<evidence type="ECO:0000313" key="2">
    <source>
        <dbReference type="Proteomes" id="UP001523392"/>
    </source>
</evidence>
<evidence type="ECO:0008006" key="3">
    <source>
        <dbReference type="Google" id="ProtNLM"/>
    </source>
</evidence>
<sequence>MSVGRPDAEAVNDRAKLVMHRAVARAMADPGRAGEILAAARLWMGRLAEEGRIHRDFEEWDRLLGLPPDRLRREITRRGERWDALRSTSPLSVSLPCLRDEALRRRIWRKARIGVAA</sequence>
<dbReference type="EMBL" id="JAFIRR010000045">
    <property type="protein sequence ID" value="MCO6416075.1"/>
    <property type="molecule type" value="Genomic_DNA"/>
</dbReference>
<proteinExistence type="predicted"/>